<evidence type="ECO:0000313" key="4">
    <source>
        <dbReference type="Proteomes" id="UP000611640"/>
    </source>
</evidence>
<keyword evidence="2" id="KW-1133">Transmembrane helix</keyword>
<name>A0A7R7I0X3_9ACTN</name>
<evidence type="ECO:0000313" key="3">
    <source>
        <dbReference type="EMBL" id="BCJ39051.1"/>
    </source>
</evidence>
<keyword evidence="2" id="KW-0812">Transmembrane</keyword>
<feature type="region of interest" description="Disordered" evidence="1">
    <location>
        <begin position="1"/>
        <end position="28"/>
    </location>
</feature>
<proteinExistence type="predicted"/>
<keyword evidence="4" id="KW-1185">Reference proteome</keyword>
<feature type="transmembrane region" description="Helical" evidence="2">
    <location>
        <begin position="39"/>
        <end position="57"/>
    </location>
</feature>
<accession>A0A7R7I0X3</accession>
<feature type="compositionally biased region" description="Acidic residues" evidence="1">
    <location>
        <begin position="10"/>
        <end position="22"/>
    </location>
</feature>
<reference evidence="3 4" key="1">
    <citation type="submission" date="2020-08" db="EMBL/GenBank/DDBJ databases">
        <title>Whole genome shotgun sequence of Actinocatenispora thailandica NBRC 105041.</title>
        <authorList>
            <person name="Komaki H."/>
            <person name="Tamura T."/>
        </authorList>
    </citation>
    <scope>NUCLEOTIDE SEQUENCE [LARGE SCALE GENOMIC DNA]</scope>
    <source>
        <strain evidence="3 4">NBRC 105041</strain>
    </source>
</reference>
<sequence length="177" mass="19076">MLRDDPLQPGDDEPSEQPDDPDQPIWQRHRPPIWYQPRVLLAVLIVVVFVGAVALAARHGTWPPKAQCGTPKITGSVGHVKKGNPVYWAATGRTAEYAVTFGATSARVVGGTVQPVGSESMADGKAFVVRQPATLSGCRYIGHFAMPFPTGEYHLRLFRIDGSTVTQVASARVDSDG</sequence>
<protein>
    <submittedName>
        <fullName evidence="3">Uncharacterized protein</fullName>
    </submittedName>
</protein>
<gene>
    <name evidence="3" type="ORF">Athai_65540</name>
</gene>
<dbReference type="RefSeq" id="WP_203964981.1">
    <property type="nucleotide sequence ID" value="NZ_AP023355.1"/>
</dbReference>
<evidence type="ECO:0000256" key="1">
    <source>
        <dbReference type="SAM" id="MobiDB-lite"/>
    </source>
</evidence>
<organism evidence="3 4">
    <name type="scientific">Actinocatenispora thailandica</name>
    <dbReference type="NCBI Taxonomy" id="227318"/>
    <lineage>
        <taxon>Bacteria</taxon>
        <taxon>Bacillati</taxon>
        <taxon>Actinomycetota</taxon>
        <taxon>Actinomycetes</taxon>
        <taxon>Micromonosporales</taxon>
        <taxon>Micromonosporaceae</taxon>
        <taxon>Actinocatenispora</taxon>
    </lineage>
</organism>
<dbReference type="Proteomes" id="UP000611640">
    <property type="component" value="Chromosome"/>
</dbReference>
<evidence type="ECO:0000256" key="2">
    <source>
        <dbReference type="SAM" id="Phobius"/>
    </source>
</evidence>
<dbReference type="EMBL" id="AP023355">
    <property type="protein sequence ID" value="BCJ39051.1"/>
    <property type="molecule type" value="Genomic_DNA"/>
</dbReference>
<dbReference type="AlphaFoldDB" id="A0A7R7I0X3"/>
<dbReference type="KEGG" id="atl:Athai_65540"/>
<keyword evidence="2" id="KW-0472">Membrane</keyword>